<protein>
    <submittedName>
        <fullName evidence="1">Uncharacterized protein</fullName>
    </submittedName>
</protein>
<dbReference type="EMBL" id="LSRX01000599">
    <property type="protein sequence ID" value="OLP92966.1"/>
    <property type="molecule type" value="Genomic_DNA"/>
</dbReference>
<dbReference type="AlphaFoldDB" id="A0A1Q9DCM8"/>
<sequence length="477" mass="52453">MPTPTSNLPDLLGLQQDVALLRDELRQEVEELTGQLRALEARVVEVARRGGAGGKAGGWKEDPTATANAEDAGCSSMAVMTVVQEEEEDEDPGQVGEVRFGESAWTFPVLLGLTPSGAWDVAFSLMLLLLNLGMQVMFSYIILGSSFMGSEFAEEIQAARRWRIGSAHDYRYLDSTQTSLASRVCTSDGALILSTVQATVVNHINSFLGLEVYQFEPGPFQPGVLLCLLCILLWSFCVYKEFRSIFFSVEAVWRLPRSMRTEYRDNSLHSLSKGRFHLVLVSFMIRIVIATVLLLAGISWLARTTSITELMLNAVALNAILDVDEWLFAGFTPVSVELAVKNLEPIKVKYSRLRSQLEAVVLFLLLVATLLLPYIVLLQPLGETMKAVKWELKQVGWFGKGLEALDSESRTERLQFLLDFGMSKVGAASAPAFRSSSSHPGVAICGIVELRLASRGALHRHAEGTECLLLMGSGFLV</sequence>
<proteinExistence type="predicted"/>
<dbReference type="OrthoDB" id="414648at2759"/>
<name>A0A1Q9DCM8_SYMMI</name>
<comment type="caution">
    <text evidence="1">The sequence shown here is derived from an EMBL/GenBank/DDBJ whole genome shotgun (WGS) entry which is preliminary data.</text>
</comment>
<organism evidence="1 2">
    <name type="scientific">Symbiodinium microadriaticum</name>
    <name type="common">Dinoflagellate</name>
    <name type="synonym">Zooxanthella microadriatica</name>
    <dbReference type="NCBI Taxonomy" id="2951"/>
    <lineage>
        <taxon>Eukaryota</taxon>
        <taxon>Sar</taxon>
        <taxon>Alveolata</taxon>
        <taxon>Dinophyceae</taxon>
        <taxon>Suessiales</taxon>
        <taxon>Symbiodiniaceae</taxon>
        <taxon>Symbiodinium</taxon>
    </lineage>
</organism>
<evidence type="ECO:0000313" key="2">
    <source>
        <dbReference type="Proteomes" id="UP000186817"/>
    </source>
</evidence>
<gene>
    <name evidence="1" type="ORF">AK812_SmicGene25178</name>
</gene>
<dbReference type="Proteomes" id="UP000186817">
    <property type="component" value="Unassembled WGS sequence"/>
</dbReference>
<reference evidence="1 2" key="1">
    <citation type="submission" date="2016-02" db="EMBL/GenBank/DDBJ databases">
        <title>Genome analysis of coral dinoflagellate symbionts highlights evolutionary adaptations to a symbiotic lifestyle.</title>
        <authorList>
            <person name="Aranda M."/>
            <person name="Li Y."/>
            <person name="Liew Y.J."/>
            <person name="Baumgarten S."/>
            <person name="Simakov O."/>
            <person name="Wilson M."/>
            <person name="Piel J."/>
            <person name="Ashoor H."/>
            <person name="Bougouffa S."/>
            <person name="Bajic V.B."/>
            <person name="Ryu T."/>
            <person name="Ravasi T."/>
            <person name="Bayer T."/>
            <person name="Micklem G."/>
            <person name="Kim H."/>
            <person name="Bhak J."/>
            <person name="Lajeunesse T.C."/>
            <person name="Voolstra C.R."/>
        </authorList>
    </citation>
    <scope>NUCLEOTIDE SEQUENCE [LARGE SCALE GENOMIC DNA]</scope>
    <source>
        <strain evidence="1 2">CCMP2467</strain>
    </source>
</reference>
<accession>A0A1Q9DCM8</accession>
<evidence type="ECO:0000313" key="1">
    <source>
        <dbReference type="EMBL" id="OLP92966.1"/>
    </source>
</evidence>
<keyword evidence="2" id="KW-1185">Reference proteome</keyword>